<protein>
    <recommendedName>
        <fullName evidence="3">F-box domain-containing protein</fullName>
    </recommendedName>
</protein>
<dbReference type="EMBL" id="MU155130">
    <property type="protein sequence ID" value="KAF9486558.1"/>
    <property type="molecule type" value="Genomic_DNA"/>
</dbReference>
<dbReference type="Proteomes" id="UP000807469">
    <property type="component" value="Unassembled WGS sequence"/>
</dbReference>
<dbReference type="OrthoDB" id="3219396at2759"/>
<name>A0A9P5ZEF3_9AGAR</name>
<organism evidence="1 2">
    <name type="scientific">Pholiota conissans</name>
    <dbReference type="NCBI Taxonomy" id="109636"/>
    <lineage>
        <taxon>Eukaryota</taxon>
        <taxon>Fungi</taxon>
        <taxon>Dikarya</taxon>
        <taxon>Basidiomycota</taxon>
        <taxon>Agaricomycotina</taxon>
        <taxon>Agaricomycetes</taxon>
        <taxon>Agaricomycetidae</taxon>
        <taxon>Agaricales</taxon>
        <taxon>Agaricineae</taxon>
        <taxon>Strophariaceae</taxon>
        <taxon>Pholiota</taxon>
    </lineage>
</organism>
<evidence type="ECO:0008006" key="3">
    <source>
        <dbReference type="Google" id="ProtNLM"/>
    </source>
</evidence>
<evidence type="ECO:0000313" key="2">
    <source>
        <dbReference type="Proteomes" id="UP000807469"/>
    </source>
</evidence>
<accession>A0A9P5ZEF3</accession>
<gene>
    <name evidence="1" type="ORF">BDN70DRAFT_941411</name>
</gene>
<keyword evidence="2" id="KW-1185">Reference proteome</keyword>
<comment type="caution">
    <text evidence="1">The sequence shown here is derived from an EMBL/GenBank/DDBJ whole genome shotgun (WGS) entry which is preliminary data.</text>
</comment>
<dbReference type="SUPFAM" id="SSF81383">
    <property type="entry name" value="F-box domain"/>
    <property type="match status" value="1"/>
</dbReference>
<evidence type="ECO:0000313" key="1">
    <source>
        <dbReference type="EMBL" id="KAF9486558.1"/>
    </source>
</evidence>
<proteinExistence type="predicted"/>
<dbReference type="InterPro" id="IPR036047">
    <property type="entry name" value="F-box-like_dom_sf"/>
</dbReference>
<sequence length="656" mass="74903">MRWIQGTTEAVHSAFKVLFQRKDNGPNSTCHLLRLPADVLIDEIFPLLLVEDIIHIRQTNKVFYLLTHEAIIWRRFLFRMHGISVAQMRPTFNITASSADHEIEPLVTGACAMERAWLSGFPRIRGERITFGEKLKVVDIKLVPGGKFLVASVRDRVHPRFYLEVYGLDLMYGCHLLARLPTFHKIYDLQAKYFPHDGRPGIMISYTRRRFKGGALSETVNLAALSHKHPIDTVLPLEYDAWAVHMRLDVVERIIKPSLRPYRSENVLHELRQGEPPFRDVARVRTDFEVHGPSLFEARGQAYMGFIEDPGRIRVVNLCTGDETIIDFTDYPGHDLLPHRVRAFRYLPCQDGLLVIRTIASAPGVDAKKFIAFEFYDFPRETGLHTLTATGGWKCADARGIDGDFTISDPEQPGTKTNADHPDILPKEICPPTLWVFAPSSAPENRGIAYWWFRAEPQEKERDSEPTRYVYAVETMVPHFHRNTKFQERALPGTERTLLMELNATDARTEAVPLNRLRRFHWPRDRFEHRYPHPLLEVCAPVMKPIEEDSVFAFANIGLSEKLGAKVTDLGGLSAVTWDEGSGRVCLAADGLDQITVCDLAPVVEPHMRLAYKWRQNLLDPARREFAHAAPAFVEAIMDDDEETPVWRPPVQPVFN</sequence>
<reference evidence="1" key="1">
    <citation type="submission" date="2020-11" db="EMBL/GenBank/DDBJ databases">
        <authorList>
            <consortium name="DOE Joint Genome Institute"/>
            <person name="Ahrendt S."/>
            <person name="Riley R."/>
            <person name="Andreopoulos W."/>
            <person name="Labutti K."/>
            <person name="Pangilinan J."/>
            <person name="Ruiz-Duenas F.J."/>
            <person name="Barrasa J.M."/>
            <person name="Sanchez-Garcia M."/>
            <person name="Camarero S."/>
            <person name="Miyauchi S."/>
            <person name="Serrano A."/>
            <person name="Linde D."/>
            <person name="Babiker R."/>
            <person name="Drula E."/>
            <person name="Ayuso-Fernandez I."/>
            <person name="Pacheco R."/>
            <person name="Padilla G."/>
            <person name="Ferreira P."/>
            <person name="Barriuso J."/>
            <person name="Kellner H."/>
            <person name="Castanera R."/>
            <person name="Alfaro M."/>
            <person name="Ramirez L."/>
            <person name="Pisabarro A.G."/>
            <person name="Kuo A."/>
            <person name="Tritt A."/>
            <person name="Lipzen A."/>
            <person name="He G."/>
            <person name="Yan M."/>
            <person name="Ng V."/>
            <person name="Cullen D."/>
            <person name="Martin F."/>
            <person name="Rosso M.-N."/>
            <person name="Henrissat B."/>
            <person name="Hibbett D."/>
            <person name="Martinez A.T."/>
            <person name="Grigoriev I.V."/>
        </authorList>
    </citation>
    <scope>NUCLEOTIDE SEQUENCE</scope>
    <source>
        <strain evidence="1">CIRM-BRFM 674</strain>
    </source>
</reference>
<dbReference type="AlphaFoldDB" id="A0A9P5ZEF3"/>